<accession>A0A167LSV5</accession>
<sequence>MSMATLLCMGEIKMNDNMNSLNQDLYRLTYFTKNTVDTFDFGMCLYFQAIYTVVHFYPMSLEHESAYVFTDIASVKIPTQRADIINTLLELDIIIRLAHLDNTLCKHVQNIIMYSPTIPCEMLEFKTKQYNPTKHNRSNFTETKFPASYAEQYELLSSKCDAILLDILLFIGLLTRIMSFSFIYLYSQSMTAPSDQTLIFDTEQQIPIYGLVKAQNRLPSEKVVSHQRMSSSNISVLIIN</sequence>
<dbReference type="Proteomes" id="UP000077315">
    <property type="component" value="Unassembled WGS sequence"/>
</dbReference>
<keyword evidence="1" id="KW-0812">Transmembrane</keyword>
<dbReference type="RefSeq" id="XP_018289066.1">
    <property type="nucleotide sequence ID" value="XM_018442672.1"/>
</dbReference>
<dbReference type="AlphaFoldDB" id="A0A167LSV5"/>
<dbReference type="EMBL" id="KV440987">
    <property type="protein sequence ID" value="OAD71026.1"/>
    <property type="molecule type" value="Genomic_DNA"/>
</dbReference>
<dbReference type="InParanoid" id="A0A167LSV5"/>
<protein>
    <submittedName>
        <fullName evidence="2">Uncharacterized protein</fullName>
    </submittedName>
</protein>
<name>A0A167LSV5_PHYB8</name>
<feature type="transmembrane region" description="Helical" evidence="1">
    <location>
        <begin position="162"/>
        <end position="186"/>
    </location>
</feature>
<evidence type="ECO:0000313" key="3">
    <source>
        <dbReference type="Proteomes" id="UP000077315"/>
    </source>
</evidence>
<keyword evidence="3" id="KW-1185">Reference proteome</keyword>
<dbReference type="GeneID" id="29003578"/>
<keyword evidence="1" id="KW-0472">Membrane</keyword>
<dbReference type="OrthoDB" id="2283633at2759"/>
<reference evidence="3" key="1">
    <citation type="submission" date="2015-06" db="EMBL/GenBank/DDBJ databases">
        <title>Expansion of signal transduction pathways in fungi by whole-genome duplication.</title>
        <authorList>
            <consortium name="DOE Joint Genome Institute"/>
            <person name="Corrochano L.M."/>
            <person name="Kuo A."/>
            <person name="Marcet-Houben M."/>
            <person name="Polaino S."/>
            <person name="Salamov A."/>
            <person name="Villalobos J.M."/>
            <person name="Alvarez M.I."/>
            <person name="Avalos J."/>
            <person name="Benito E.P."/>
            <person name="Benoit I."/>
            <person name="Burger G."/>
            <person name="Camino L.P."/>
            <person name="Canovas D."/>
            <person name="Cerda-Olmedo E."/>
            <person name="Cheng J.-F."/>
            <person name="Dominguez A."/>
            <person name="Elias M."/>
            <person name="Eslava A.P."/>
            <person name="Glaser F."/>
            <person name="Grimwood J."/>
            <person name="Gutierrez G."/>
            <person name="Heitman J."/>
            <person name="Henrissat B."/>
            <person name="Iturriaga E.A."/>
            <person name="Lang B.F."/>
            <person name="Lavin J.L."/>
            <person name="Lee S."/>
            <person name="Li W."/>
            <person name="Lindquist E."/>
            <person name="Lopez-Garcia S."/>
            <person name="Luque E.M."/>
            <person name="Marcos A.T."/>
            <person name="Martin J."/>
            <person name="McCluskey K."/>
            <person name="Medina H.R."/>
            <person name="Miralles-Duran A."/>
            <person name="Miyazaki A."/>
            <person name="Munoz-Torres E."/>
            <person name="Oguiza J.A."/>
            <person name="Ohm R."/>
            <person name="Olmedo M."/>
            <person name="Orejas M."/>
            <person name="Ortiz-Castellanos L."/>
            <person name="Pisabarro A.G."/>
            <person name="Rodriguez-Romero J."/>
            <person name="Ruiz-Herrera J."/>
            <person name="Ruiz-Vazquez R."/>
            <person name="Sanz C."/>
            <person name="Schackwitz W."/>
            <person name="Schmutz J."/>
            <person name="Shahriari M."/>
            <person name="Shelest E."/>
            <person name="Silva-Franco F."/>
            <person name="Soanes D."/>
            <person name="Syed K."/>
            <person name="Tagua V.G."/>
            <person name="Talbot N.J."/>
            <person name="Thon M."/>
            <person name="De vries R.P."/>
            <person name="Wiebenga A."/>
            <person name="Yadav J.S."/>
            <person name="Braun E.L."/>
            <person name="Baker S."/>
            <person name="Garre V."/>
            <person name="Horwitz B."/>
            <person name="Torres-Martinez S."/>
            <person name="Idnurm A."/>
            <person name="Herrera-Estrella A."/>
            <person name="Gabaldon T."/>
            <person name="Grigoriev I.V."/>
        </authorList>
    </citation>
    <scope>NUCLEOTIDE SEQUENCE [LARGE SCALE GENOMIC DNA]</scope>
    <source>
        <strain evidence="3">NRRL 1555(-)</strain>
    </source>
</reference>
<gene>
    <name evidence="2" type="ORF">PHYBLDRAFT_72542</name>
</gene>
<evidence type="ECO:0000313" key="2">
    <source>
        <dbReference type="EMBL" id="OAD71026.1"/>
    </source>
</evidence>
<organism evidence="2 3">
    <name type="scientific">Phycomyces blakesleeanus (strain ATCC 8743b / DSM 1359 / FGSC 10004 / NBRC 33097 / NRRL 1555)</name>
    <dbReference type="NCBI Taxonomy" id="763407"/>
    <lineage>
        <taxon>Eukaryota</taxon>
        <taxon>Fungi</taxon>
        <taxon>Fungi incertae sedis</taxon>
        <taxon>Mucoromycota</taxon>
        <taxon>Mucoromycotina</taxon>
        <taxon>Mucoromycetes</taxon>
        <taxon>Mucorales</taxon>
        <taxon>Phycomycetaceae</taxon>
        <taxon>Phycomyces</taxon>
    </lineage>
</organism>
<keyword evidence="1" id="KW-1133">Transmembrane helix</keyword>
<evidence type="ECO:0000256" key="1">
    <source>
        <dbReference type="SAM" id="Phobius"/>
    </source>
</evidence>
<dbReference type="VEuPathDB" id="FungiDB:PHYBLDRAFT_72542"/>
<proteinExistence type="predicted"/>